<organism evidence="3 4">
    <name type="scientific">Ciceribacter naphthalenivorans</name>
    <dbReference type="NCBI Taxonomy" id="1118451"/>
    <lineage>
        <taxon>Bacteria</taxon>
        <taxon>Pseudomonadati</taxon>
        <taxon>Pseudomonadota</taxon>
        <taxon>Alphaproteobacteria</taxon>
        <taxon>Hyphomicrobiales</taxon>
        <taxon>Rhizobiaceae</taxon>
        <taxon>Ciceribacter</taxon>
    </lineage>
</organism>
<proteinExistence type="predicted"/>
<comment type="caution">
    <text evidence="3">The sequence shown here is derived from an EMBL/GenBank/DDBJ whole genome shotgun (WGS) entry which is preliminary data.</text>
</comment>
<feature type="domain" description="Flavin reductase like" evidence="2">
    <location>
        <begin position="17"/>
        <end position="162"/>
    </location>
</feature>
<dbReference type="Pfam" id="PF01613">
    <property type="entry name" value="Flavin_Reduct"/>
    <property type="match status" value="1"/>
</dbReference>
<dbReference type="InterPro" id="IPR002563">
    <property type="entry name" value="Flavin_Rdtase-like_dom"/>
</dbReference>
<dbReference type="PANTHER" id="PTHR30466:SF1">
    <property type="entry name" value="FMN REDUCTASE (NADH) RUTF"/>
    <property type="match status" value="1"/>
</dbReference>
<evidence type="ECO:0000256" key="1">
    <source>
        <dbReference type="ARBA" id="ARBA00023002"/>
    </source>
</evidence>
<dbReference type="RefSeq" id="WP_147179515.1">
    <property type="nucleotide sequence ID" value="NZ_BJZP01000006.1"/>
</dbReference>
<name>A0A512HH37_9HYPH</name>
<dbReference type="GO" id="GO:0010181">
    <property type="term" value="F:FMN binding"/>
    <property type="evidence" value="ECO:0007669"/>
    <property type="project" value="InterPro"/>
</dbReference>
<sequence>MTVCAPQDAALAFREGMSRLGAAVTLLTSDGVAGRQGMTASAVVSVTDSPPTLIVCVNRNIRCHDLFLKNGVLAVNVLGARHQDLSGRFAAKDPGDRFASHKWITLKTGAPVLEDAEVVFDCRIVDQRPIGSHSVLTCEVDDVRLLGEKPEGLIWFGRQFHHLQVGASR</sequence>
<dbReference type="InterPro" id="IPR050268">
    <property type="entry name" value="NADH-dep_flavin_reductase"/>
</dbReference>
<dbReference type="AlphaFoldDB" id="A0A512HH37"/>
<keyword evidence="4" id="KW-1185">Reference proteome</keyword>
<reference evidence="3 4" key="1">
    <citation type="submission" date="2019-07" db="EMBL/GenBank/DDBJ databases">
        <title>Whole genome shotgun sequence of Rhizobium naphthalenivorans NBRC 107585.</title>
        <authorList>
            <person name="Hosoyama A."/>
            <person name="Uohara A."/>
            <person name="Ohji S."/>
            <person name="Ichikawa N."/>
        </authorList>
    </citation>
    <scope>NUCLEOTIDE SEQUENCE [LARGE SCALE GENOMIC DNA]</scope>
    <source>
        <strain evidence="3 4">NBRC 107585</strain>
    </source>
</reference>
<gene>
    <name evidence="3" type="ORF">RNA01_16840</name>
</gene>
<dbReference type="EMBL" id="BJZP01000006">
    <property type="protein sequence ID" value="GEO84752.1"/>
    <property type="molecule type" value="Genomic_DNA"/>
</dbReference>
<evidence type="ECO:0000313" key="3">
    <source>
        <dbReference type="EMBL" id="GEO84752.1"/>
    </source>
</evidence>
<dbReference type="SUPFAM" id="SSF50475">
    <property type="entry name" value="FMN-binding split barrel"/>
    <property type="match status" value="1"/>
</dbReference>
<accession>A0A512HH37</accession>
<evidence type="ECO:0000259" key="2">
    <source>
        <dbReference type="SMART" id="SM00903"/>
    </source>
</evidence>
<evidence type="ECO:0000313" key="4">
    <source>
        <dbReference type="Proteomes" id="UP000321717"/>
    </source>
</evidence>
<protein>
    <submittedName>
        <fullName evidence="3">Flavin reductase</fullName>
    </submittedName>
</protein>
<dbReference type="SMART" id="SM00903">
    <property type="entry name" value="Flavin_Reduct"/>
    <property type="match status" value="1"/>
</dbReference>
<dbReference type="Gene3D" id="2.30.110.10">
    <property type="entry name" value="Electron Transport, Fmn-binding Protein, Chain A"/>
    <property type="match status" value="1"/>
</dbReference>
<dbReference type="Proteomes" id="UP000321717">
    <property type="component" value="Unassembled WGS sequence"/>
</dbReference>
<dbReference type="GO" id="GO:0042602">
    <property type="term" value="F:riboflavin reductase (NADPH) activity"/>
    <property type="evidence" value="ECO:0007669"/>
    <property type="project" value="TreeGrafter"/>
</dbReference>
<dbReference type="OrthoDB" id="9789254at2"/>
<dbReference type="PANTHER" id="PTHR30466">
    <property type="entry name" value="FLAVIN REDUCTASE"/>
    <property type="match status" value="1"/>
</dbReference>
<dbReference type="InterPro" id="IPR012349">
    <property type="entry name" value="Split_barrel_FMN-bd"/>
</dbReference>
<keyword evidence="1" id="KW-0560">Oxidoreductase</keyword>
<dbReference type="GO" id="GO:0006208">
    <property type="term" value="P:pyrimidine nucleobase catabolic process"/>
    <property type="evidence" value="ECO:0007669"/>
    <property type="project" value="TreeGrafter"/>
</dbReference>